<dbReference type="EMBL" id="RJVU01052005">
    <property type="protein sequence ID" value="ROL41217.1"/>
    <property type="molecule type" value="Genomic_DNA"/>
</dbReference>
<organism evidence="1 2">
    <name type="scientific">Anabarilius grahami</name>
    <name type="common">Kanglang fish</name>
    <name type="synonym">Barilius grahami</name>
    <dbReference type="NCBI Taxonomy" id="495550"/>
    <lineage>
        <taxon>Eukaryota</taxon>
        <taxon>Metazoa</taxon>
        <taxon>Chordata</taxon>
        <taxon>Craniata</taxon>
        <taxon>Vertebrata</taxon>
        <taxon>Euteleostomi</taxon>
        <taxon>Actinopterygii</taxon>
        <taxon>Neopterygii</taxon>
        <taxon>Teleostei</taxon>
        <taxon>Ostariophysi</taxon>
        <taxon>Cypriniformes</taxon>
        <taxon>Xenocyprididae</taxon>
        <taxon>Xenocypridinae</taxon>
        <taxon>Xenocypridinae incertae sedis</taxon>
        <taxon>Anabarilius</taxon>
    </lineage>
</organism>
<proteinExistence type="predicted"/>
<evidence type="ECO:0000313" key="1">
    <source>
        <dbReference type="EMBL" id="ROL41217.1"/>
    </source>
</evidence>
<dbReference type="AlphaFoldDB" id="A0A3N0Y4Y7"/>
<reference evidence="1 2" key="1">
    <citation type="submission" date="2018-10" db="EMBL/GenBank/DDBJ databases">
        <title>Genome assembly for a Yunnan-Guizhou Plateau 3E fish, Anabarilius grahami (Regan), and its evolutionary and genetic applications.</title>
        <authorList>
            <person name="Jiang W."/>
        </authorList>
    </citation>
    <scope>NUCLEOTIDE SEQUENCE [LARGE SCALE GENOMIC DNA]</scope>
    <source>
        <strain evidence="1">AG-KIZ</strain>
        <tissue evidence="1">Muscle</tissue>
    </source>
</reference>
<dbReference type="Proteomes" id="UP000281406">
    <property type="component" value="Unassembled WGS sequence"/>
</dbReference>
<accession>A0A3N0Y4Y7</accession>
<protein>
    <submittedName>
        <fullName evidence="1">Uncharacterized protein</fullName>
    </submittedName>
</protein>
<evidence type="ECO:0000313" key="2">
    <source>
        <dbReference type="Proteomes" id="UP000281406"/>
    </source>
</evidence>
<keyword evidence="2" id="KW-1185">Reference proteome</keyword>
<name>A0A3N0Y4Y7_ANAGA</name>
<sequence length="182" mass="20821">MSALPNITKKLSNYCSHDLGLNLPFKTLFDCLTRTYFLSPLPRFNYESDSNGKPCPVAFKYWRDSTRQFEKGFLFDCESPIRGRECLPCRSCLRQPFGEIPAISQGSQSNTFLFQLRQWLLSRLLLCRIAAQQLKAVYTERDKPTVAKHLDYIRNRTGNIFTVGNLLRQVASLASGVDTVLQ</sequence>
<comment type="caution">
    <text evidence="1">The sequence shown here is derived from an EMBL/GenBank/DDBJ whole genome shotgun (WGS) entry which is preliminary data.</text>
</comment>
<gene>
    <name evidence="1" type="ORF">DPX16_10369</name>
</gene>